<evidence type="ECO:0000313" key="1">
    <source>
        <dbReference type="EMBL" id="DAF88590.1"/>
    </source>
</evidence>
<accession>A0A8S5U2E8</accession>
<dbReference type="EMBL" id="BK015988">
    <property type="protein sequence ID" value="DAF88590.1"/>
    <property type="molecule type" value="Genomic_DNA"/>
</dbReference>
<sequence length="139" mass="16177">MFGYNNYYQPPMPDNLQMYRNQQFQQPIQQPQITQNQPTQQNGERIWVQGLEGAKAYMIIPGAEAVLWDSEKPYIYIKTADLQGRPNLQILSYNKSEQADKSPKVPDLSNDFVTKKEFEDFKKQFEMKSSEKGAEESDT</sequence>
<proteinExistence type="predicted"/>
<reference evidence="1" key="1">
    <citation type="journal article" date="2021" name="Proc. Natl. Acad. Sci. U.S.A.">
        <title>A Catalog of Tens of Thousands of Viruses from Human Metagenomes Reveals Hidden Associations with Chronic Diseases.</title>
        <authorList>
            <person name="Tisza M.J."/>
            <person name="Buck C.B."/>
        </authorList>
    </citation>
    <scope>NUCLEOTIDE SEQUENCE</scope>
    <source>
        <strain evidence="1">Ctqzz19</strain>
    </source>
</reference>
<organism evidence="1">
    <name type="scientific">Siphoviridae sp. ctqzz19</name>
    <dbReference type="NCBI Taxonomy" id="2825682"/>
    <lineage>
        <taxon>Viruses</taxon>
        <taxon>Duplodnaviria</taxon>
        <taxon>Heunggongvirae</taxon>
        <taxon>Uroviricota</taxon>
        <taxon>Caudoviricetes</taxon>
    </lineage>
</organism>
<name>A0A8S5U2E8_9CAUD</name>
<protein>
    <submittedName>
        <fullName evidence="1">Uncharacterized protein</fullName>
    </submittedName>
</protein>